<proteinExistence type="predicted"/>
<protein>
    <submittedName>
        <fullName evidence="4">HCLS1-associated protein X-1</fullName>
    </submittedName>
</protein>
<evidence type="ECO:0000256" key="1">
    <source>
        <dbReference type="SAM" id="MobiDB-lite"/>
    </source>
</evidence>
<accession>A0A0R3T8T0</accession>
<dbReference type="EMBL" id="UZAE01002039">
    <property type="protein sequence ID" value="VDN99326.1"/>
    <property type="molecule type" value="Genomic_DNA"/>
</dbReference>
<feature type="region of interest" description="Disordered" evidence="1">
    <location>
        <begin position="134"/>
        <end position="154"/>
    </location>
</feature>
<dbReference type="AlphaFoldDB" id="A0A0R3T8T0"/>
<dbReference type="Proteomes" id="UP000278807">
    <property type="component" value="Unassembled WGS sequence"/>
</dbReference>
<organism evidence="4">
    <name type="scientific">Rodentolepis nana</name>
    <name type="common">Dwarf tapeworm</name>
    <name type="synonym">Hymenolepis nana</name>
    <dbReference type="NCBI Taxonomy" id="102285"/>
    <lineage>
        <taxon>Eukaryota</taxon>
        <taxon>Metazoa</taxon>
        <taxon>Spiralia</taxon>
        <taxon>Lophotrochozoa</taxon>
        <taxon>Platyhelminthes</taxon>
        <taxon>Cestoda</taxon>
        <taxon>Eucestoda</taxon>
        <taxon>Cyclophyllidea</taxon>
        <taxon>Hymenolepididae</taxon>
        <taxon>Rodentolepis</taxon>
    </lineage>
</organism>
<name>A0A0R3T8T0_RODNA</name>
<sequence>MGFGFPERMFSDILQSFFDDLNDFRTPYRTYGGYFVPHNPRSDYVIDEDSIDQSQPSFPMSLTRSYHSSTSFSSTHAGNRFETVKTSIRQPDGIQILKEIIRQNGQETVTTKTTYPDGRVETTTETRGNALESNITPPAIMSTPQPTAQQYPQTGGFFSNIRRWFRSE</sequence>
<evidence type="ECO:0000313" key="2">
    <source>
        <dbReference type="EMBL" id="VDN99326.1"/>
    </source>
</evidence>
<dbReference type="WBParaSite" id="HNAJ_0000346801-mRNA-1">
    <property type="protein sequence ID" value="HNAJ_0000346801-mRNA-1"/>
    <property type="gene ID" value="HNAJ_0000346801"/>
</dbReference>
<gene>
    <name evidence="2" type="ORF">HNAJ_LOCUS3467</name>
</gene>
<evidence type="ECO:0000313" key="3">
    <source>
        <dbReference type="Proteomes" id="UP000278807"/>
    </source>
</evidence>
<reference evidence="2 3" key="2">
    <citation type="submission" date="2018-11" db="EMBL/GenBank/DDBJ databases">
        <authorList>
            <consortium name="Pathogen Informatics"/>
        </authorList>
    </citation>
    <scope>NUCLEOTIDE SEQUENCE [LARGE SCALE GENOMIC DNA]</scope>
</reference>
<evidence type="ECO:0000313" key="4">
    <source>
        <dbReference type="WBParaSite" id="HNAJ_0000346801-mRNA-1"/>
    </source>
</evidence>
<keyword evidence="3" id="KW-1185">Reference proteome</keyword>
<dbReference type="OrthoDB" id="6231371at2759"/>
<feature type="compositionally biased region" description="Low complexity" evidence="1">
    <location>
        <begin position="143"/>
        <end position="154"/>
    </location>
</feature>
<reference evidence="4" key="1">
    <citation type="submission" date="2017-02" db="UniProtKB">
        <authorList>
            <consortium name="WormBaseParasite"/>
        </authorList>
    </citation>
    <scope>IDENTIFICATION</scope>
</reference>